<organism evidence="4 5">
    <name type="scientific">Thraustotheca clavata</name>
    <dbReference type="NCBI Taxonomy" id="74557"/>
    <lineage>
        <taxon>Eukaryota</taxon>
        <taxon>Sar</taxon>
        <taxon>Stramenopiles</taxon>
        <taxon>Oomycota</taxon>
        <taxon>Saprolegniomycetes</taxon>
        <taxon>Saprolegniales</taxon>
        <taxon>Achlyaceae</taxon>
        <taxon>Thraustotheca</taxon>
    </lineage>
</organism>
<sequence length="230" mass="25556">MIISRFFSMRTLAQYLPPLSDGCTRVYLCRHGETDFNVAGVLQGRGVNMNLNKNGQKQALQLARSFKDIPLDAIYSSQLNRAQETASCIQKAHPDTKTGSFTDLEEMSFGTLEGTPRSQSTAFLNDTYTKWKQGILTAGFPQGECPLDVKKRGVGMLHELVAMNDDDSHIVFVCHGRFNKIILSDLLSIPLENPSFAQANTCVNILDYNRAKGTYTAVILNHTKHLGDRP</sequence>
<evidence type="ECO:0000313" key="4">
    <source>
        <dbReference type="EMBL" id="OQS05404.1"/>
    </source>
</evidence>
<comment type="caution">
    <text evidence="4">The sequence shown here is derived from an EMBL/GenBank/DDBJ whole genome shotgun (WGS) entry which is preliminary data.</text>
</comment>
<dbReference type="GO" id="GO:0004331">
    <property type="term" value="F:fructose-2,6-bisphosphate 2-phosphatase activity"/>
    <property type="evidence" value="ECO:0007669"/>
    <property type="project" value="TreeGrafter"/>
</dbReference>
<gene>
    <name evidence="4" type="ORF">THRCLA_20633</name>
</gene>
<feature type="binding site" evidence="3">
    <location>
        <begin position="30"/>
        <end position="37"/>
    </location>
    <ligand>
        <name>substrate</name>
    </ligand>
</feature>
<dbReference type="PANTHER" id="PTHR46517">
    <property type="entry name" value="FRUCTOSE-2,6-BISPHOSPHATASE TIGAR"/>
    <property type="match status" value="1"/>
</dbReference>
<evidence type="ECO:0008006" key="6">
    <source>
        <dbReference type="Google" id="ProtNLM"/>
    </source>
</evidence>
<dbReference type="GO" id="GO:0043456">
    <property type="term" value="P:regulation of pentose-phosphate shunt"/>
    <property type="evidence" value="ECO:0007669"/>
    <property type="project" value="TreeGrafter"/>
</dbReference>
<evidence type="ECO:0000313" key="5">
    <source>
        <dbReference type="Proteomes" id="UP000243217"/>
    </source>
</evidence>
<keyword evidence="5" id="KW-1185">Reference proteome</keyword>
<evidence type="ECO:0000256" key="1">
    <source>
        <dbReference type="ARBA" id="ARBA00022801"/>
    </source>
</evidence>
<feature type="binding site" evidence="3">
    <location>
        <position position="81"/>
    </location>
    <ligand>
        <name>substrate</name>
    </ligand>
</feature>
<evidence type="ECO:0000256" key="2">
    <source>
        <dbReference type="PIRSR" id="PIRSR613078-1"/>
    </source>
</evidence>
<name>A0A1W0A541_9STRA</name>
<dbReference type="InterPro" id="IPR013078">
    <property type="entry name" value="His_Pase_superF_clade-1"/>
</dbReference>
<dbReference type="InterPro" id="IPR001345">
    <property type="entry name" value="PG/BPGM_mutase_AS"/>
</dbReference>
<dbReference type="GO" id="GO:0045820">
    <property type="term" value="P:negative regulation of glycolytic process"/>
    <property type="evidence" value="ECO:0007669"/>
    <property type="project" value="TreeGrafter"/>
</dbReference>
<dbReference type="PROSITE" id="PS00175">
    <property type="entry name" value="PG_MUTASE"/>
    <property type="match status" value="1"/>
</dbReference>
<dbReference type="Gene3D" id="3.40.50.1240">
    <property type="entry name" value="Phosphoglycerate mutase-like"/>
    <property type="match status" value="1"/>
</dbReference>
<dbReference type="Pfam" id="PF00300">
    <property type="entry name" value="His_Phos_1"/>
    <property type="match status" value="1"/>
</dbReference>
<dbReference type="OrthoDB" id="354304at2759"/>
<dbReference type="SUPFAM" id="SSF53254">
    <property type="entry name" value="Phosphoglycerate mutase-like"/>
    <property type="match status" value="1"/>
</dbReference>
<dbReference type="InterPro" id="IPR029033">
    <property type="entry name" value="His_PPase_superfam"/>
</dbReference>
<dbReference type="AlphaFoldDB" id="A0A1W0A541"/>
<dbReference type="GO" id="GO:0005829">
    <property type="term" value="C:cytosol"/>
    <property type="evidence" value="ECO:0007669"/>
    <property type="project" value="TreeGrafter"/>
</dbReference>
<protein>
    <recommendedName>
        <fullName evidence="6">Phosphoglycerate mutase</fullName>
    </recommendedName>
</protein>
<dbReference type="PANTHER" id="PTHR46517:SF1">
    <property type="entry name" value="FRUCTOSE-2,6-BISPHOSPHATASE TIGAR"/>
    <property type="match status" value="1"/>
</dbReference>
<evidence type="ECO:0000256" key="3">
    <source>
        <dbReference type="PIRSR" id="PIRSR613078-2"/>
    </source>
</evidence>
<accession>A0A1W0A541</accession>
<feature type="active site" description="Proton donor/acceptor" evidence="2">
    <location>
        <position position="106"/>
    </location>
</feature>
<dbReference type="STRING" id="74557.A0A1W0A541"/>
<dbReference type="CDD" id="cd07067">
    <property type="entry name" value="HP_PGM_like"/>
    <property type="match status" value="1"/>
</dbReference>
<reference evidence="4 5" key="1">
    <citation type="journal article" date="2014" name="Genome Biol. Evol.">
        <title>The secreted proteins of Achlya hypogyna and Thraustotheca clavata identify the ancestral oomycete secretome and reveal gene acquisitions by horizontal gene transfer.</title>
        <authorList>
            <person name="Misner I."/>
            <person name="Blouin N."/>
            <person name="Leonard G."/>
            <person name="Richards T.A."/>
            <person name="Lane C.E."/>
        </authorList>
    </citation>
    <scope>NUCLEOTIDE SEQUENCE [LARGE SCALE GENOMIC DNA]</scope>
    <source>
        <strain evidence="4 5">ATCC 34112</strain>
    </source>
</reference>
<feature type="active site" description="Tele-phosphohistidine intermediate" evidence="2">
    <location>
        <position position="31"/>
    </location>
</feature>
<dbReference type="EMBL" id="JNBS01000459">
    <property type="protein sequence ID" value="OQS05404.1"/>
    <property type="molecule type" value="Genomic_DNA"/>
</dbReference>
<dbReference type="Proteomes" id="UP000243217">
    <property type="component" value="Unassembled WGS sequence"/>
</dbReference>
<proteinExistence type="predicted"/>
<dbReference type="InterPro" id="IPR051695">
    <property type="entry name" value="Phosphoglycerate_Mutase"/>
</dbReference>
<dbReference type="SMART" id="SM00855">
    <property type="entry name" value="PGAM"/>
    <property type="match status" value="1"/>
</dbReference>
<keyword evidence="1" id="KW-0378">Hydrolase</keyword>